<proteinExistence type="predicted"/>
<protein>
    <submittedName>
        <fullName evidence="1">Uncharacterized protein</fullName>
    </submittedName>
</protein>
<dbReference type="Proteomes" id="UP000530660">
    <property type="component" value="Unassembled WGS sequence"/>
</dbReference>
<reference evidence="1 2" key="1">
    <citation type="journal article" date="2020" name="J. Phycol.">
        <title>Comparative genome analysis reveals Cyanidiococcus gen. nov., a new extremophilic red algal genus sister to Cyanidioschyzon (Cyanidioschyzonaceae, Rhodophyta).</title>
        <authorList>
            <person name="Liu S.-L."/>
            <person name="Chiang Y.-R."/>
            <person name="Yoon H.S."/>
            <person name="Fu H.-Y."/>
        </authorList>
    </citation>
    <scope>NUCLEOTIDE SEQUENCE [LARGE SCALE GENOMIC DNA]</scope>
    <source>
        <strain evidence="1 2">THAL066</strain>
    </source>
</reference>
<organism evidence="1 2">
    <name type="scientific">Cyanidiococcus yangmingshanensis</name>
    <dbReference type="NCBI Taxonomy" id="2690220"/>
    <lineage>
        <taxon>Eukaryota</taxon>
        <taxon>Rhodophyta</taxon>
        <taxon>Bangiophyceae</taxon>
        <taxon>Cyanidiales</taxon>
        <taxon>Cyanidiaceae</taxon>
        <taxon>Cyanidiococcus</taxon>
    </lineage>
</organism>
<evidence type="ECO:0000313" key="2">
    <source>
        <dbReference type="Proteomes" id="UP000530660"/>
    </source>
</evidence>
<comment type="caution">
    <text evidence="1">The sequence shown here is derived from an EMBL/GenBank/DDBJ whole genome shotgun (WGS) entry which is preliminary data.</text>
</comment>
<name>A0A7J7ILR9_9RHOD</name>
<evidence type="ECO:0000313" key="1">
    <source>
        <dbReference type="EMBL" id="KAF6004043.1"/>
    </source>
</evidence>
<dbReference type="AlphaFoldDB" id="A0A7J7ILR9"/>
<dbReference type="EMBL" id="VWRR01000004">
    <property type="protein sequence ID" value="KAF6004043.1"/>
    <property type="molecule type" value="Genomic_DNA"/>
</dbReference>
<keyword evidence="2" id="KW-1185">Reference proteome</keyword>
<sequence>MERTGASDVVSIDRDVGSDTHREADALANESSVYAKVRTFFAVLGELFAELNASLKSFIHFLEEKGVMGLEGAASKVNRNYNLLQSLNDRVRVCVLASTALETNLREAGLCQQLERVVVPVGLVIRIRQLQRTWHLLFRCMATTIAQLAHEGWLLITQREQESKALERIYRKHVIICTKEAALLEHIQRVHVGLFAHKEHDRSTTRDQALTHSVMLTERYQRLCREHAHLQRRFASLVEEWRRVNDNRNDKPFGVHGPGDRLERFHGWATRDSTPWPRRNALVNTRVGSGSDARATPWSVSSFVRSSLQRDQIAAQSLELELDTRDGVAGWSLPMDPEEPPVRSLSAATGLHALVASLKADAYRYGVTPERR</sequence>
<gene>
    <name evidence="1" type="ORF">F1559_000641</name>
</gene>
<accession>A0A7J7ILR9</accession>